<dbReference type="OrthoDB" id="8906854at2"/>
<proteinExistence type="predicted"/>
<evidence type="ECO:0000256" key="1">
    <source>
        <dbReference type="SAM" id="SignalP"/>
    </source>
</evidence>
<comment type="caution">
    <text evidence="3">The sequence shown here is derived from an EMBL/GenBank/DDBJ whole genome shotgun (WGS) entry which is preliminary data.</text>
</comment>
<dbReference type="RefSeq" id="WP_137731957.1">
    <property type="nucleotide sequence ID" value="NZ_BJCL01000002.1"/>
</dbReference>
<feature type="chain" id="PRO_5019826627" description="DUF5666 domain-containing protein" evidence="1">
    <location>
        <begin position="30"/>
        <end position="407"/>
    </location>
</feature>
<organism evidence="3 4">
    <name type="scientific">Pseudaquabacterium pictum</name>
    <dbReference type="NCBI Taxonomy" id="2315236"/>
    <lineage>
        <taxon>Bacteria</taxon>
        <taxon>Pseudomonadati</taxon>
        <taxon>Pseudomonadota</taxon>
        <taxon>Betaproteobacteria</taxon>
        <taxon>Burkholderiales</taxon>
        <taxon>Sphaerotilaceae</taxon>
        <taxon>Pseudaquabacterium</taxon>
    </lineage>
</organism>
<evidence type="ECO:0000259" key="2">
    <source>
        <dbReference type="Pfam" id="PF18914"/>
    </source>
</evidence>
<name>A0A480ALE8_9BURK</name>
<feature type="signal peptide" evidence="1">
    <location>
        <begin position="1"/>
        <end position="29"/>
    </location>
</feature>
<dbReference type="AlphaFoldDB" id="A0A480ALE8"/>
<evidence type="ECO:0000313" key="3">
    <source>
        <dbReference type="EMBL" id="GCL62223.1"/>
    </source>
</evidence>
<protein>
    <recommendedName>
        <fullName evidence="2">DUF5666 domain-containing protein</fullName>
    </recommendedName>
</protein>
<evidence type="ECO:0000313" key="4">
    <source>
        <dbReference type="Proteomes" id="UP000301751"/>
    </source>
</evidence>
<reference evidence="4" key="1">
    <citation type="submission" date="2019-03" db="EMBL/GenBank/DDBJ databases">
        <title>Aquabacterium pictum sp.nov., the first bacteriochlorophyll a-containing freshwater bacterium in the genus Aquabacterium of the class Betaproteobacteria.</title>
        <authorList>
            <person name="Hirose S."/>
            <person name="Tank M."/>
            <person name="Hara E."/>
            <person name="Tamaki H."/>
            <person name="Takaichi S."/>
            <person name="Haruta S."/>
            <person name="Hanada S."/>
        </authorList>
    </citation>
    <scope>NUCLEOTIDE SEQUENCE [LARGE SCALE GENOMIC DNA]</scope>
    <source>
        <strain evidence="4">W35</strain>
    </source>
</reference>
<accession>A0A480ALE8</accession>
<feature type="domain" description="DUF5666" evidence="2">
    <location>
        <begin position="124"/>
        <end position="188"/>
    </location>
</feature>
<feature type="domain" description="DUF5666" evidence="2">
    <location>
        <begin position="343"/>
        <end position="404"/>
    </location>
</feature>
<dbReference type="Proteomes" id="UP000301751">
    <property type="component" value="Unassembled WGS sequence"/>
</dbReference>
<dbReference type="Pfam" id="PF18914">
    <property type="entry name" value="DUF5666"/>
    <property type="match status" value="3"/>
</dbReference>
<sequence>MHPIHHLFAPHRGLLAAALSALLLVTACGGGGDASTASDTTPSTTTPSTTTAAFTQGTITGFGSVIVNGVRFDDSASTVTDDSGTVRTVSALRLGMRVEIDSSAIDSASATARAHAVRFGGEVTGPVEAVDAAAGTLTVLGQGVDVTGTTVFDDSLAGGLAAVVSGAVVEVHGLLDSATGRIVATRIEREDSPTSYKLRGTVSALDSTARTFRIGGASISYAAVTTVPATLADGVSLRVTLATTAVAGVWQAQSLGAKVRSTTTAAQAHVRGAITAFTSATAFSIDGIPVDASAASFPDGSAGLALGVQVEVQGTLTNGTLVASKVALESRHRGDDDRQFRLHGSITSVDATARTFVLRGITVSFGDGVIFSNGTAAGLVVGAKVEVRGTVGSSRTTLAAVRIKFES</sequence>
<feature type="domain" description="DUF5666" evidence="2">
    <location>
        <begin position="271"/>
        <end position="326"/>
    </location>
</feature>
<gene>
    <name evidence="3" type="ORF">AQPW35_13040</name>
</gene>
<dbReference type="EMBL" id="BJCL01000002">
    <property type="protein sequence ID" value="GCL62223.1"/>
    <property type="molecule type" value="Genomic_DNA"/>
</dbReference>
<keyword evidence="4" id="KW-1185">Reference proteome</keyword>
<keyword evidence="1" id="KW-0732">Signal</keyword>
<dbReference type="InterPro" id="IPR043724">
    <property type="entry name" value="DUF5666"/>
</dbReference>